<proteinExistence type="predicted"/>
<gene>
    <name evidence="3" type="ORF">GCM10017653_06480</name>
</gene>
<keyword evidence="2" id="KW-0812">Transmembrane</keyword>
<evidence type="ECO:0000313" key="4">
    <source>
        <dbReference type="Proteomes" id="UP001143330"/>
    </source>
</evidence>
<dbReference type="EMBL" id="BSFM01000003">
    <property type="protein sequence ID" value="GLK82579.1"/>
    <property type="molecule type" value="Genomic_DNA"/>
</dbReference>
<name>A0A9W6JVF4_9HYPH</name>
<feature type="transmembrane region" description="Helical" evidence="2">
    <location>
        <begin position="69"/>
        <end position="88"/>
    </location>
</feature>
<comment type="caution">
    <text evidence="3">The sequence shown here is derived from an EMBL/GenBank/DDBJ whole genome shotgun (WGS) entry which is preliminary data.</text>
</comment>
<evidence type="ECO:0000256" key="1">
    <source>
        <dbReference type="SAM" id="MobiDB-lite"/>
    </source>
</evidence>
<dbReference type="AlphaFoldDB" id="A0A9W6JVF4"/>
<dbReference type="Proteomes" id="UP001143330">
    <property type="component" value="Unassembled WGS sequence"/>
</dbReference>
<sequence>MAKPDTSNIADASAKRRLPRNPRSRAAAARAPRSSEDVVSALPDMAVPDDVILNAPPRERAAGLPERKYSFNALIAVGITGFLVGRLLSR</sequence>
<feature type="compositionally biased region" description="Polar residues" evidence="1">
    <location>
        <begin position="1"/>
        <end position="10"/>
    </location>
</feature>
<evidence type="ECO:0000313" key="3">
    <source>
        <dbReference type="EMBL" id="GLK82579.1"/>
    </source>
</evidence>
<protein>
    <submittedName>
        <fullName evidence="3">Uncharacterized protein</fullName>
    </submittedName>
</protein>
<reference evidence="3" key="2">
    <citation type="submission" date="2023-01" db="EMBL/GenBank/DDBJ databases">
        <authorList>
            <person name="Sun Q."/>
            <person name="Evtushenko L."/>
        </authorList>
    </citation>
    <scope>NUCLEOTIDE SEQUENCE</scope>
    <source>
        <strain evidence="3">VKM B-2789</strain>
    </source>
</reference>
<feature type="region of interest" description="Disordered" evidence="1">
    <location>
        <begin position="1"/>
        <end position="35"/>
    </location>
</feature>
<dbReference type="RefSeq" id="WP_213363210.1">
    <property type="nucleotide sequence ID" value="NZ_BSFM01000003.1"/>
</dbReference>
<evidence type="ECO:0000256" key="2">
    <source>
        <dbReference type="SAM" id="Phobius"/>
    </source>
</evidence>
<keyword evidence="2" id="KW-0472">Membrane</keyword>
<keyword evidence="2" id="KW-1133">Transmembrane helix</keyword>
<reference evidence="3" key="1">
    <citation type="journal article" date="2014" name="Int. J. Syst. Evol. Microbiol.">
        <title>Complete genome sequence of Corynebacterium casei LMG S-19264T (=DSM 44701T), isolated from a smear-ripened cheese.</title>
        <authorList>
            <consortium name="US DOE Joint Genome Institute (JGI-PGF)"/>
            <person name="Walter F."/>
            <person name="Albersmeier A."/>
            <person name="Kalinowski J."/>
            <person name="Ruckert C."/>
        </authorList>
    </citation>
    <scope>NUCLEOTIDE SEQUENCE</scope>
    <source>
        <strain evidence="3">VKM B-2789</strain>
    </source>
</reference>
<organism evidence="3 4">
    <name type="scientific">Ancylobacter defluvii</name>
    <dbReference type="NCBI Taxonomy" id="1282440"/>
    <lineage>
        <taxon>Bacteria</taxon>
        <taxon>Pseudomonadati</taxon>
        <taxon>Pseudomonadota</taxon>
        <taxon>Alphaproteobacteria</taxon>
        <taxon>Hyphomicrobiales</taxon>
        <taxon>Xanthobacteraceae</taxon>
        <taxon>Ancylobacter</taxon>
    </lineage>
</organism>
<accession>A0A9W6JVF4</accession>
<keyword evidence="4" id="KW-1185">Reference proteome</keyword>